<dbReference type="Pfam" id="PF02257">
    <property type="entry name" value="RFX_DNA_binding"/>
    <property type="match status" value="1"/>
</dbReference>
<accession>A0AA36GAZ2</accession>
<evidence type="ECO:0000256" key="5">
    <source>
        <dbReference type="ARBA" id="ARBA00023242"/>
    </source>
</evidence>
<keyword evidence="9" id="KW-1185">Reference proteome</keyword>
<dbReference type="PANTHER" id="PTHR12619">
    <property type="entry name" value="RFX TRANSCRIPTION FACTOR FAMILY"/>
    <property type="match status" value="1"/>
</dbReference>
<dbReference type="FunFam" id="1.10.10.10:FF:000017">
    <property type="entry name" value="transcription factor RFX3 isoform X1"/>
    <property type="match status" value="1"/>
</dbReference>
<dbReference type="InterPro" id="IPR036388">
    <property type="entry name" value="WH-like_DNA-bd_sf"/>
</dbReference>
<evidence type="ECO:0000256" key="6">
    <source>
        <dbReference type="SAM" id="MobiDB-lite"/>
    </source>
</evidence>
<dbReference type="PROSITE" id="PS51526">
    <property type="entry name" value="RFX_DBD"/>
    <property type="match status" value="1"/>
</dbReference>
<keyword evidence="4" id="KW-0804">Transcription</keyword>
<organism evidence="8 9">
    <name type="scientific">Mesorhabditis spiculigera</name>
    <dbReference type="NCBI Taxonomy" id="96644"/>
    <lineage>
        <taxon>Eukaryota</taxon>
        <taxon>Metazoa</taxon>
        <taxon>Ecdysozoa</taxon>
        <taxon>Nematoda</taxon>
        <taxon>Chromadorea</taxon>
        <taxon>Rhabditida</taxon>
        <taxon>Rhabditina</taxon>
        <taxon>Rhabditomorpha</taxon>
        <taxon>Rhabditoidea</taxon>
        <taxon>Rhabditidae</taxon>
        <taxon>Mesorhabditinae</taxon>
        <taxon>Mesorhabditis</taxon>
    </lineage>
</organism>
<evidence type="ECO:0000259" key="7">
    <source>
        <dbReference type="PROSITE" id="PS51526"/>
    </source>
</evidence>
<name>A0AA36GAZ2_9BILA</name>
<evidence type="ECO:0000256" key="1">
    <source>
        <dbReference type="ARBA" id="ARBA00004123"/>
    </source>
</evidence>
<comment type="subcellular location">
    <subcellularLocation>
        <location evidence="1">Nucleus</location>
    </subcellularLocation>
</comment>
<dbReference type="SUPFAM" id="SSF46785">
    <property type="entry name" value="Winged helix' DNA-binding domain"/>
    <property type="match status" value="1"/>
</dbReference>
<dbReference type="Pfam" id="PF25340">
    <property type="entry name" value="BCD_RFX"/>
    <property type="match status" value="1"/>
</dbReference>
<dbReference type="InterPro" id="IPR057321">
    <property type="entry name" value="RFX1-4/6/8-like_BCD"/>
</dbReference>
<evidence type="ECO:0000313" key="8">
    <source>
        <dbReference type="EMBL" id="CAJ0585666.1"/>
    </source>
</evidence>
<keyword evidence="5" id="KW-0539">Nucleus</keyword>
<dbReference type="GO" id="GO:0000978">
    <property type="term" value="F:RNA polymerase II cis-regulatory region sequence-specific DNA binding"/>
    <property type="evidence" value="ECO:0007669"/>
    <property type="project" value="TreeGrafter"/>
</dbReference>
<feature type="compositionally biased region" description="Polar residues" evidence="6">
    <location>
        <begin position="183"/>
        <end position="224"/>
    </location>
</feature>
<feature type="region of interest" description="Disordered" evidence="6">
    <location>
        <begin position="48"/>
        <end position="78"/>
    </location>
</feature>
<dbReference type="InterPro" id="IPR039779">
    <property type="entry name" value="RFX-like"/>
</dbReference>
<sequence length="646" mass="73821">MGAFEVLTLSEITLAELNTTNSRGANYLYADPAYASYYTQYQPSNVHSPQSYPLHSHQHSAASPALSGSIDDSDGQLGHAARASPQTLKWLYENYEVADGTSLPRCTLYDHYKKHCSDIGLDPVNAASFGKLIRSVFSGLKTRRLGTRGNSKYHYYGIRIKPQSALNHFPEEYGHMSKKKHLQSTQNLRRSERFTNSNTSYAAEQGLYNNNYERNSSSTTPQRENNLDGEQPYMLGEGHVPRIFPDFSTMGPNLENSKLEPAHVMKLVNGYRENCRDILNNIRELRFDLLEETWTGFWQNEMIREERYPIMKGIPNIQLHVLCAIPQVQQWMVQTDYYFYQVLVDVLVPNVLCSTMRSDMITKIRNVAKYLEGHMTKALLGLPSELVERKVEAVRVLAQTLRRYTSLNHVATAARGVLQKSEQIQQMHADFNRVEMSCVQEQAGWVCACDPGTVQHFQNSFKENLEKQTSLEGWAQWMEAVLDNVLARYHDKPVSELSDVAKQFLLNWSFYNNLIIRDLTLRSAHSFGSFHLLRLLFDDYMLHLVEQRLAKAAGRPVITVMAKGFRADLILFEETTQENLLPHPINGERGGDEWEMITHVDIETGGELMYAEEKMMHYMNGDQSIERQVILAQNGDEIGDGKPLDK</sequence>
<keyword evidence="3" id="KW-0238">DNA-binding</keyword>
<protein>
    <recommendedName>
        <fullName evidence="7">RFX-type winged-helix domain-containing protein</fullName>
    </recommendedName>
</protein>
<feature type="region of interest" description="Disordered" evidence="6">
    <location>
        <begin position="174"/>
        <end position="230"/>
    </location>
</feature>
<dbReference type="GO" id="GO:0005634">
    <property type="term" value="C:nucleus"/>
    <property type="evidence" value="ECO:0007669"/>
    <property type="project" value="UniProtKB-SubCell"/>
</dbReference>
<proteinExistence type="predicted"/>
<feature type="domain" description="RFX-type winged-helix" evidence="7">
    <location>
        <begin position="87"/>
        <end position="162"/>
    </location>
</feature>
<dbReference type="InterPro" id="IPR036390">
    <property type="entry name" value="WH_DNA-bd_sf"/>
</dbReference>
<comment type="caution">
    <text evidence="8">The sequence shown here is derived from an EMBL/GenBank/DDBJ whole genome shotgun (WGS) entry which is preliminary data.</text>
</comment>
<dbReference type="AlphaFoldDB" id="A0AA36GAZ2"/>
<evidence type="ECO:0000313" key="9">
    <source>
        <dbReference type="Proteomes" id="UP001177023"/>
    </source>
</evidence>
<dbReference type="Gene3D" id="1.10.10.10">
    <property type="entry name" value="Winged helix-like DNA-binding domain superfamily/Winged helix DNA-binding domain"/>
    <property type="match status" value="1"/>
</dbReference>
<evidence type="ECO:0000256" key="3">
    <source>
        <dbReference type="ARBA" id="ARBA00023125"/>
    </source>
</evidence>
<dbReference type="PANTHER" id="PTHR12619:SF33">
    <property type="entry name" value="RFX, ISOFORM H"/>
    <property type="match status" value="1"/>
</dbReference>
<evidence type="ECO:0000256" key="2">
    <source>
        <dbReference type="ARBA" id="ARBA00023015"/>
    </source>
</evidence>
<dbReference type="EMBL" id="CATQJA010002706">
    <property type="protein sequence ID" value="CAJ0585666.1"/>
    <property type="molecule type" value="Genomic_DNA"/>
</dbReference>
<dbReference type="InterPro" id="IPR003150">
    <property type="entry name" value="DNA-bd_RFX"/>
</dbReference>
<gene>
    <name evidence="8" type="ORF">MSPICULIGERA_LOCUS23678</name>
</gene>
<feature type="non-terminal residue" evidence="8">
    <location>
        <position position="1"/>
    </location>
</feature>
<dbReference type="Proteomes" id="UP001177023">
    <property type="component" value="Unassembled WGS sequence"/>
</dbReference>
<evidence type="ECO:0000256" key="4">
    <source>
        <dbReference type="ARBA" id="ARBA00023163"/>
    </source>
</evidence>
<reference evidence="8" key="1">
    <citation type="submission" date="2023-06" db="EMBL/GenBank/DDBJ databases">
        <authorList>
            <person name="Delattre M."/>
        </authorList>
    </citation>
    <scope>NUCLEOTIDE SEQUENCE</scope>
    <source>
        <strain evidence="8">AF72</strain>
    </source>
</reference>
<dbReference type="GO" id="GO:0000981">
    <property type="term" value="F:DNA-binding transcription factor activity, RNA polymerase II-specific"/>
    <property type="evidence" value="ECO:0007669"/>
    <property type="project" value="TreeGrafter"/>
</dbReference>
<keyword evidence="2" id="KW-0805">Transcription regulation</keyword>